<name>W9Z270_FUSOX</name>
<organism evidence="2">
    <name type="scientific">Fusarium oxysporum f. sp. melonis 26406</name>
    <dbReference type="NCBI Taxonomy" id="1089452"/>
    <lineage>
        <taxon>Eukaryota</taxon>
        <taxon>Fungi</taxon>
        <taxon>Dikarya</taxon>
        <taxon>Ascomycota</taxon>
        <taxon>Pezizomycotina</taxon>
        <taxon>Sordariomycetes</taxon>
        <taxon>Hypocreomycetidae</taxon>
        <taxon>Hypocreales</taxon>
        <taxon>Nectriaceae</taxon>
        <taxon>Fusarium</taxon>
        <taxon>Fusarium oxysporum species complex</taxon>
    </lineage>
</organism>
<accession>W9Z270</accession>
<proteinExistence type="predicted"/>
<gene>
    <name evidence="2" type="ORF">FOMG_17503</name>
</gene>
<dbReference type="AlphaFoldDB" id="W9Z270"/>
<dbReference type="VEuPathDB" id="FungiDB:FOMG_17503"/>
<feature type="region of interest" description="Disordered" evidence="1">
    <location>
        <begin position="41"/>
        <end position="95"/>
    </location>
</feature>
<dbReference type="Proteomes" id="UP000030703">
    <property type="component" value="Unassembled WGS sequence"/>
</dbReference>
<protein>
    <submittedName>
        <fullName evidence="2">Uncharacterized protein</fullName>
    </submittedName>
</protein>
<evidence type="ECO:0000256" key="1">
    <source>
        <dbReference type="SAM" id="MobiDB-lite"/>
    </source>
</evidence>
<evidence type="ECO:0000313" key="2">
    <source>
        <dbReference type="EMBL" id="EXK25889.1"/>
    </source>
</evidence>
<sequence>MRIRFAALARTPFAGYLARGCKAVESPPLLLWQRKITSDATVHDDRRTCATESEEDEEGGNANVEDWDPDEDDDNDDDSEDDDSEDENNCNNSGY</sequence>
<reference evidence="2" key="1">
    <citation type="submission" date="2012-04" db="EMBL/GenBank/DDBJ databases">
        <title>The Genome Sequence of Fusarium oxysporum melonis.</title>
        <authorList>
            <consortium name="The Broad Institute Genome Sequencing Platform"/>
            <person name="Ma L.-J."/>
            <person name="Gale L.R."/>
            <person name="Schwartz D.C."/>
            <person name="Zhou S."/>
            <person name="Corby-Kistler H."/>
            <person name="Young S.K."/>
            <person name="Zeng Q."/>
            <person name="Gargeya S."/>
            <person name="Fitzgerald M."/>
            <person name="Haas B."/>
            <person name="Abouelleil A."/>
            <person name="Alvarado L."/>
            <person name="Arachchi H.M."/>
            <person name="Berlin A."/>
            <person name="Brown A."/>
            <person name="Chapman S.B."/>
            <person name="Chen Z."/>
            <person name="Dunbar C."/>
            <person name="Freedman E."/>
            <person name="Gearin G."/>
            <person name="Goldberg J."/>
            <person name="Griggs A."/>
            <person name="Gujja S."/>
            <person name="Heiman D."/>
            <person name="Howarth C."/>
            <person name="Larson L."/>
            <person name="Lui A."/>
            <person name="MacDonald P.J.P."/>
            <person name="Montmayeur A."/>
            <person name="Murphy C."/>
            <person name="Neiman D."/>
            <person name="Pearson M."/>
            <person name="Priest M."/>
            <person name="Roberts A."/>
            <person name="Saif S."/>
            <person name="Shea T."/>
            <person name="Shenoy N."/>
            <person name="Sisk P."/>
            <person name="Stolte C."/>
            <person name="Sykes S."/>
            <person name="Wortman J."/>
            <person name="Nusbaum C."/>
            <person name="Birren B."/>
        </authorList>
    </citation>
    <scope>NUCLEOTIDE SEQUENCE</scope>
    <source>
        <strain evidence="2">26406</strain>
    </source>
</reference>
<dbReference type="HOGENOM" id="CLU_2372895_0_0_1"/>
<dbReference type="EMBL" id="JH659380">
    <property type="protein sequence ID" value="EXK25889.1"/>
    <property type="molecule type" value="Genomic_DNA"/>
</dbReference>
<reference evidence="2" key="2">
    <citation type="submission" date="2012-05" db="EMBL/GenBank/DDBJ databases">
        <title>Annotation of the Genome Sequence of Fusarium oxysporum f. sp. melonis 26406.</title>
        <authorList>
            <consortium name="The Broad Institute Genomics Platform"/>
            <person name="Ma L.-J."/>
            <person name="Corby-Kistler H."/>
            <person name="Broz K."/>
            <person name="Gale L.R."/>
            <person name="Jonkers W."/>
            <person name="O'Donnell K."/>
            <person name="Ploetz R."/>
            <person name="Steinberg C."/>
            <person name="Schwartz D.C."/>
            <person name="VanEtten H."/>
            <person name="Zhou S."/>
            <person name="Young S.K."/>
            <person name="Zeng Q."/>
            <person name="Gargeya S."/>
            <person name="Fitzgerald M."/>
            <person name="Abouelleil A."/>
            <person name="Alvarado L."/>
            <person name="Chapman S.B."/>
            <person name="Gainer-Dewar J."/>
            <person name="Goldberg J."/>
            <person name="Griggs A."/>
            <person name="Gujja S."/>
            <person name="Hansen M."/>
            <person name="Howarth C."/>
            <person name="Imamovic A."/>
            <person name="Ireland A."/>
            <person name="Larimer J."/>
            <person name="McCowan C."/>
            <person name="Murphy C."/>
            <person name="Pearson M."/>
            <person name="Poon T.W."/>
            <person name="Priest M."/>
            <person name="Roberts A."/>
            <person name="Saif S."/>
            <person name="Shea T."/>
            <person name="Sykes S."/>
            <person name="Wortman J."/>
            <person name="Nusbaum C."/>
            <person name="Birren B."/>
        </authorList>
    </citation>
    <scope>NUCLEOTIDE SEQUENCE</scope>
    <source>
        <strain evidence="2">26406</strain>
    </source>
</reference>
<feature type="compositionally biased region" description="Acidic residues" evidence="1">
    <location>
        <begin position="52"/>
        <end position="88"/>
    </location>
</feature>